<dbReference type="OrthoDB" id="424465at2759"/>
<dbReference type="Gene3D" id="1.20.1280.50">
    <property type="match status" value="1"/>
</dbReference>
<feature type="domain" description="F-box" evidence="1">
    <location>
        <begin position="37"/>
        <end position="83"/>
    </location>
</feature>
<dbReference type="EMBL" id="MU151067">
    <property type="protein sequence ID" value="KAF9452875.1"/>
    <property type="molecule type" value="Genomic_DNA"/>
</dbReference>
<dbReference type="AlphaFoldDB" id="A0A9P6C8F8"/>
<dbReference type="SUPFAM" id="SSF81383">
    <property type="entry name" value="F-box domain"/>
    <property type="match status" value="1"/>
</dbReference>
<evidence type="ECO:0000259" key="1">
    <source>
        <dbReference type="PROSITE" id="PS50181"/>
    </source>
</evidence>
<dbReference type="InterPro" id="IPR001810">
    <property type="entry name" value="F-box_dom"/>
</dbReference>
<dbReference type="PROSITE" id="PS50181">
    <property type="entry name" value="FBOX"/>
    <property type="match status" value="1"/>
</dbReference>
<evidence type="ECO:0000313" key="2">
    <source>
        <dbReference type="EMBL" id="KAF9452875.1"/>
    </source>
</evidence>
<comment type="caution">
    <text evidence="2">The sequence shown here is derived from an EMBL/GenBank/DDBJ whole genome shotgun (WGS) entry which is preliminary data.</text>
</comment>
<proteinExistence type="predicted"/>
<evidence type="ECO:0000313" key="3">
    <source>
        <dbReference type="Proteomes" id="UP000807342"/>
    </source>
</evidence>
<gene>
    <name evidence="2" type="ORF">P691DRAFT_150705</name>
</gene>
<reference evidence="2" key="1">
    <citation type="submission" date="2020-11" db="EMBL/GenBank/DDBJ databases">
        <authorList>
            <consortium name="DOE Joint Genome Institute"/>
            <person name="Ahrendt S."/>
            <person name="Riley R."/>
            <person name="Andreopoulos W."/>
            <person name="Labutti K."/>
            <person name="Pangilinan J."/>
            <person name="Ruiz-Duenas F.J."/>
            <person name="Barrasa J.M."/>
            <person name="Sanchez-Garcia M."/>
            <person name="Camarero S."/>
            <person name="Miyauchi S."/>
            <person name="Serrano A."/>
            <person name="Linde D."/>
            <person name="Babiker R."/>
            <person name="Drula E."/>
            <person name="Ayuso-Fernandez I."/>
            <person name="Pacheco R."/>
            <person name="Padilla G."/>
            <person name="Ferreira P."/>
            <person name="Barriuso J."/>
            <person name="Kellner H."/>
            <person name="Castanera R."/>
            <person name="Alfaro M."/>
            <person name="Ramirez L."/>
            <person name="Pisabarro A.G."/>
            <person name="Kuo A."/>
            <person name="Tritt A."/>
            <person name="Lipzen A."/>
            <person name="He G."/>
            <person name="Yan M."/>
            <person name="Ng V."/>
            <person name="Cullen D."/>
            <person name="Martin F."/>
            <person name="Rosso M.-N."/>
            <person name="Henrissat B."/>
            <person name="Hibbett D."/>
            <person name="Martinez A.T."/>
            <person name="Grigoriev I.V."/>
        </authorList>
    </citation>
    <scope>NUCLEOTIDE SEQUENCE</scope>
    <source>
        <strain evidence="2">MF-IS2</strain>
    </source>
</reference>
<sequence>MEIAEPNPISYFRYTFASGTHSVSDSLTHFHLSLVLMIKFSDLPYDILSAIYAYITPQDLLALNQTCRALYALGISDYVWHRLEIDLPLEFDQKTNTGEYRPFYEIRRNLLNSLRVEANWGNKSTQIRKLMRIDHGGLLSRVQLLRNDWLITLSRNQTTNVSYLSAWHLDGGGCAHCAAKVEVMGDPNKFAAAVQDNSDSALVTLFNNSRIARRIQVFSLSLTDNYLHEDALISPLQRVLEISLADKLNSDHDPPEYQGMFIEAQVNNNIVATSLARVNRSGPPLTYQIILVNMDTYTALVLKQDLAEDVASSRFTFKLFPEHIAILFAKMGEGSLIWKDVKDLTKSGSSLHRASLQGVGPTTLFMNQFPVLNIGSLQSQYTSEYFSMSHDVSFTAESLRPTQSGFGIVSCRLEKLWFFYFTLEPTVTAPSGSISVNLSSISLKSVTSFSLKSDSHVENLALGRTGCRIVWLERSWETDEYRLLKATLPGPRLRNKVLACNLIPPHIALPFELHKCSAIWFEEATGRICFGLHTGEVYILEL</sequence>
<keyword evidence="3" id="KW-1185">Reference proteome</keyword>
<dbReference type="InterPro" id="IPR036047">
    <property type="entry name" value="F-box-like_dom_sf"/>
</dbReference>
<dbReference type="Proteomes" id="UP000807342">
    <property type="component" value="Unassembled WGS sequence"/>
</dbReference>
<accession>A0A9P6C8F8</accession>
<protein>
    <recommendedName>
        <fullName evidence="1">F-box domain-containing protein</fullName>
    </recommendedName>
</protein>
<organism evidence="2 3">
    <name type="scientific">Macrolepiota fuliginosa MF-IS2</name>
    <dbReference type="NCBI Taxonomy" id="1400762"/>
    <lineage>
        <taxon>Eukaryota</taxon>
        <taxon>Fungi</taxon>
        <taxon>Dikarya</taxon>
        <taxon>Basidiomycota</taxon>
        <taxon>Agaricomycotina</taxon>
        <taxon>Agaricomycetes</taxon>
        <taxon>Agaricomycetidae</taxon>
        <taxon>Agaricales</taxon>
        <taxon>Agaricineae</taxon>
        <taxon>Agaricaceae</taxon>
        <taxon>Macrolepiota</taxon>
    </lineage>
</organism>
<name>A0A9P6C8F8_9AGAR</name>
<dbReference type="Pfam" id="PF12937">
    <property type="entry name" value="F-box-like"/>
    <property type="match status" value="1"/>
</dbReference>